<dbReference type="GO" id="GO:0042781">
    <property type="term" value="F:3'-tRNA processing endoribonuclease activity"/>
    <property type="evidence" value="ECO:0007669"/>
    <property type="project" value="UniProtKB-EC"/>
</dbReference>
<evidence type="ECO:0000256" key="3">
    <source>
        <dbReference type="ARBA" id="ARBA00022722"/>
    </source>
</evidence>
<evidence type="ECO:0000256" key="1">
    <source>
        <dbReference type="ARBA" id="ARBA00011738"/>
    </source>
</evidence>
<dbReference type="Gene3D" id="3.60.15.10">
    <property type="entry name" value="Ribonuclease Z/Hydroxyacylglutathione hydrolase-like"/>
    <property type="match status" value="1"/>
</dbReference>
<gene>
    <name evidence="8 9" type="primary">rnz</name>
    <name evidence="9" type="ORF">ACFQ2I_06015</name>
</gene>
<comment type="similarity">
    <text evidence="8">Belongs to the RNase Z family.</text>
</comment>
<dbReference type="Proteomes" id="UP001596989">
    <property type="component" value="Unassembled WGS sequence"/>
</dbReference>
<feature type="binding site" evidence="8">
    <location>
        <position position="65"/>
    </location>
    <ligand>
        <name>Zn(2+)</name>
        <dbReference type="ChEBI" id="CHEBI:29105"/>
        <label>1</label>
        <note>catalytic</note>
    </ligand>
</feature>
<comment type="caution">
    <text evidence="9">The sequence shown here is derived from an EMBL/GenBank/DDBJ whole genome shotgun (WGS) entry which is preliminary data.</text>
</comment>
<proteinExistence type="inferred from homology"/>
<organism evidence="9 10">
    <name type="scientific">Paenibacillus chungangensis</name>
    <dbReference type="NCBI Taxonomy" id="696535"/>
    <lineage>
        <taxon>Bacteria</taxon>
        <taxon>Bacillati</taxon>
        <taxon>Bacillota</taxon>
        <taxon>Bacilli</taxon>
        <taxon>Bacillales</taxon>
        <taxon>Paenibacillaceae</taxon>
        <taxon>Paenibacillus</taxon>
    </lineage>
</organism>
<dbReference type="NCBIfam" id="NF000801">
    <property type="entry name" value="PRK00055.1-3"/>
    <property type="match status" value="1"/>
</dbReference>
<feature type="binding site" evidence="8">
    <location>
        <position position="143"/>
    </location>
    <ligand>
        <name>Zn(2+)</name>
        <dbReference type="ChEBI" id="CHEBI:29105"/>
        <label>1</label>
        <note>catalytic</note>
    </ligand>
</feature>
<keyword evidence="4 8" id="KW-0479">Metal-binding</keyword>
<keyword evidence="2 8" id="KW-0819">tRNA processing</keyword>
<evidence type="ECO:0000313" key="10">
    <source>
        <dbReference type="Proteomes" id="UP001596989"/>
    </source>
</evidence>
<keyword evidence="7 8" id="KW-0862">Zinc</keyword>
<dbReference type="PANTHER" id="PTHR46018:SF2">
    <property type="entry name" value="ZINC PHOSPHODIESTERASE ELAC PROTEIN 1"/>
    <property type="match status" value="1"/>
</dbReference>
<dbReference type="PANTHER" id="PTHR46018">
    <property type="entry name" value="ZINC PHOSPHODIESTERASE ELAC PROTEIN 1"/>
    <property type="match status" value="1"/>
</dbReference>
<comment type="subunit">
    <text evidence="1 8">Homodimer.</text>
</comment>
<feature type="binding site" evidence="8">
    <location>
        <position position="68"/>
    </location>
    <ligand>
        <name>Zn(2+)</name>
        <dbReference type="ChEBI" id="CHEBI:29105"/>
        <label>2</label>
        <note>catalytic</note>
    </ligand>
</feature>
<keyword evidence="3 8" id="KW-0540">Nuclease</keyword>
<keyword evidence="6 8" id="KW-0378">Hydrolase</keyword>
<dbReference type="InterPro" id="IPR013471">
    <property type="entry name" value="RNase_Z/BN"/>
</dbReference>
<dbReference type="InterPro" id="IPR036866">
    <property type="entry name" value="RibonucZ/Hydroxyglut_hydro"/>
</dbReference>
<dbReference type="SUPFAM" id="SSF56281">
    <property type="entry name" value="Metallo-hydrolase/oxidoreductase"/>
    <property type="match status" value="1"/>
</dbReference>
<feature type="binding site" evidence="8">
    <location>
        <position position="63"/>
    </location>
    <ligand>
        <name>Zn(2+)</name>
        <dbReference type="ChEBI" id="CHEBI:29105"/>
        <label>1</label>
        <note>catalytic</note>
    </ligand>
</feature>
<dbReference type="CDD" id="cd07717">
    <property type="entry name" value="RNaseZ_ZiPD-like_MBL-fold"/>
    <property type="match status" value="1"/>
</dbReference>
<comment type="function">
    <text evidence="8">Zinc phosphodiesterase, which displays some tRNA 3'-processing endonuclease activity. Probably involved in tRNA maturation, by removing a 3'-trailer from precursor tRNA.</text>
</comment>
<feature type="binding site" evidence="8">
    <location>
        <position position="272"/>
    </location>
    <ligand>
        <name>Zn(2+)</name>
        <dbReference type="ChEBI" id="CHEBI:29105"/>
        <label>2</label>
        <note>catalytic</note>
    </ligand>
</feature>
<dbReference type="EMBL" id="JBHTJZ010000005">
    <property type="protein sequence ID" value="MFD0958944.1"/>
    <property type="molecule type" value="Genomic_DNA"/>
</dbReference>
<reference evidence="10" key="1">
    <citation type="journal article" date="2019" name="Int. J. Syst. Evol. Microbiol.">
        <title>The Global Catalogue of Microorganisms (GCM) 10K type strain sequencing project: providing services to taxonomists for standard genome sequencing and annotation.</title>
        <authorList>
            <consortium name="The Broad Institute Genomics Platform"/>
            <consortium name="The Broad Institute Genome Sequencing Center for Infectious Disease"/>
            <person name="Wu L."/>
            <person name="Ma J."/>
        </authorList>
    </citation>
    <scope>NUCLEOTIDE SEQUENCE [LARGE SCALE GENOMIC DNA]</scope>
    <source>
        <strain evidence="10">CCUG 59129</strain>
    </source>
</reference>
<protein>
    <recommendedName>
        <fullName evidence="8">Ribonuclease Z</fullName>
        <shortName evidence="8">RNase Z</shortName>
        <ecNumber evidence="8">3.1.26.11</ecNumber>
    </recommendedName>
    <alternativeName>
        <fullName evidence="8">tRNA 3 endonuclease</fullName>
    </alternativeName>
    <alternativeName>
        <fullName evidence="8">tRNase Z</fullName>
    </alternativeName>
</protein>
<feature type="binding site" evidence="8">
    <location>
        <position position="214"/>
    </location>
    <ligand>
        <name>Zn(2+)</name>
        <dbReference type="ChEBI" id="CHEBI:29105"/>
        <label>1</label>
        <note>catalytic</note>
    </ligand>
</feature>
<dbReference type="Pfam" id="PF23023">
    <property type="entry name" value="Anti-Pycsar_Apyc1"/>
    <property type="match status" value="1"/>
</dbReference>
<dbReference type="EC" id="3.1.26.11" evidence="8"/>
<dbReference type="NCBIfam" id="TIGR02651">
    <property type="entry name" value="RNase_Z"/>
    <property type="match status" value="1"/>
</dbReference>
<evidence type="ECO:0000256" key="8">
    <source>
        <dbReference type="HAMAP-Rule" id="MF_01818"/>
    </source>
</evidence>
<accession>A0ABW3HN59</accession>
<feature type="binding site" evidence="8">
    <location>
        <position position="214"/>
    </location>
    <ligand>
        <name>Zn(2+)</name>
        <dbReference type="ChEBI" id="CHEBI:29105"/>
        <label>2</label>
        <note>catalytic</note>
    </ligand>
</feature>
<sequence>MKLTFLGTGAGRPNKTRNVTAAALQLPEPACSWWLFDAGEAAQHMLMQLPLKLSKLSVVCITHLHGDHLYGLPGLLSSRSFDGGVDPLRLFGPRGIRAYIETTFKLTGTVLDYELIIEELDEGCTGILYEEDGCKLVAAPLEHRIPCFGYRVIEPDAPGRLLTGKLEALGVPKGPLYGKLKRGETVTLQDGTIVRPTDVIDGKLVGRIVTILGDTSPCANAVKLAEGADLLVHEATFAAGMEEKARAFGHSTTMDAARTAKEAGARRLIMTHFSGRYSLEDLSGLREEAASLFPSADVATDFAVFEVERRKMG</sequence>
<evidence type="ECO:0000313" key="9">
    <source>
        <dbReference type="EMBL" id="MFD0958944.1"/>
    </source>
</evidence>
<feature type="active site" description="Proton acceptor" evidence="8">
    <location>
        <position position="67"/>
    </location>
</feature>
<evidence type="ECO:0000256" key="5">
    <source>
        <dbReference type="ARBA" id="ARBA00022759"/>
    </source>
</evidence>
<evidence type="ECO:0000256" key="4">
    <source>
        <dbReference type="ARBA" id="ARBA00022723"/>
    </source>
</evidence>
<keyword evidence="10" id="KW-1185">Reference proteome</keyword>
<feature type="binding site" evidence="8">
    <location>
        <position position="67"/>
    </location>
    <ligand>
        <name>Zn(2+)</name>
        <dbReference type="ChEBI" id="CHEBI:29105"/>
        <label>2</label>
        <note>catalytic</note>
    </ligand>
</feature>
<evidence type="ECO:0000256" key="2">
    <source>
        <dbReference type="ARBA" id="ARBA00022694"/>
    </source>
</evidence>
<comment type="cofactor">
    <cofactor evidence="8">
        <name>Zn(2+)</name>
        <dbReference type="ChEBI" id="CHEBI:29105"/>
    </cofactor>
    <text evidence="8">Binds 2 Zn(2+) ions.</text>
</comment>
<dbReference type="RefSeq" id="WP_377562776.1">
    <property type="nucleotide sequence ID" value="NZ_JBHTJZ010000005.1"/>
</dbReference>
<evidence type="ECO:0000256" key="6">
    <source>
        <dbReference type="ARBA" id="ARBA00022801"/>
    </source>
</evidence>
<comment type="catalytic activity">
    <reaction evidence="8">
        <text>Endonucleolytic cleavage of RNA, removing extra 3' nucleotides from tRNA precursor, generating 3' termini of tRNAs. A 3'-hydroxy group is left at the tRNA terminus and a 5'-phosphoryl group is left at the trailer molecule.</text>
        <dbReference type="EC" id="3.1.26.11"/>
    </reaction>
</comment>
<name>A0ABW3HN59_9BACL</name>
<evidence type="ECO:0000256" key="7">
    <source>
        <dbReference type="ARBA" id="ARBA00022833"/>
    </source>
</evidence>
<keyword evidence="5 8" id="KW-0255">Endonuclease</keyword>
<dbReference type="HAMAP" id="MF_01818">
    <property type="entry name" value="RNase_Z_BN"/>
    <property type="match status" value="1"/>
</dbReference>